<organism evidence="6 7">
    <name type="scientific">Dehalogenimonas formicexedens</name>
    <dbReference type="NCBI Taxonomy" id="1839801"/>
    <lineage>
        <taxon>Bacteria</taxon>
        <taxon>Bacillati</taxon>
        <taxon>Chloroflexota</taxon>
        <taxon>Dehalococcoidia</taxon>
        <taxon>Dehalococcoidales</taxon>
        <taxon>Dehalococcoidaceae</taxon>
        <taxon>Dehalogenimonas</taxon>
    </lineage>
</organism>
<dbReference type="GO" id="GO:0016301">
    <property type="term" value="F:kinase activity"/>
    <property type="evidence" value="ECO:0007669"/>
    <property type="project" value="UniProtKB-KW"/>
</dbReference>
<dbReference type="SUPFAM" id="SSF46785">
    <property type="entry name" value="Winged helix' DNA-binding domain"/>
    <property type="match status" value="1"/>
</dbReference>
<dbReference type="Proteomes" id="UP000185934">
    <property type="component" value="Chromosome"/>
</dbReference>
<feature type="domain" description="Cyclic nucleotide-binding" evidence="4">
    <location>
        <begin position="12"/>
        <end position="132"/>
    </location>
</feature>
<dbReference type="InterPro" id="IPR036390">
    <property type="entry name" value="WH_DNA-bd_sf"/>
</dbReference>
<keyword evidence="2" id="KW-0238">DNA-binding</keyword>
<dbReference type="InterPro" id="IPR018490">
    <property type="entry name" value="cNMP-bd_dom_sf"/>
</dbReference>
<protein>
    <submittedName>
        <fullName evidence="6">cAMP-binding domain of CRP or a regulatory subunit of cAMP-dependent protein kinase</fullName>
    </submittedName>
</protein>
<dbReference type="CDD" id="cd00038">
    <property type="entry name" value="CAP_ED"/>
    <property type="match status" value="1"/>
</dbReference>
<evidence type="ECO:0000313" key="7">
    <source>
        <dbReference type="Proteomes" id="UP000185934"/>
    </source>
</evidence>
<evidence type="ECO:0000259" key="4">
    <source>
        <dbReference type="PROSITE" id="PS50042"/>
    </source>
</evidence>
<dbReference type="STRING" id="1839801.Dform_01467"/>
<name>A0A1P8F8I2_9CHLR</name>
<dbReference type="PANTHER" id="PTHR24567">
    <property type="entry name" value="CRP FAMILY TRANSCRIPTIONAL REGULATORY PROTEIN"/>
    <property type="match status" value="1"/>
</dbReference>
<evidence type="ECO:0000256" key="1">
    <source>
        <dbReference type="ARBA" id="ARBA00023015"/>
    </source>
</evidence>
<dbReference type="InterPro" id="IPR012318">
    <property type="entry name" value="HTH_CRP"/>
</dbReference>
<keyword evidence="3" id="KW-0804">Transcription</keyword>
<dbReference type="InterPro" id="IPR000595">
    <property type="entry name" value="cNMP-bd_dom"/>
</dbReference>
<dbReference type="InterPro" id="IPR050397">
    <property type="entry name" value="Env_Response_Regulators"/>
</dbReference>
<dbReference type="PANTHER" id="PTHR24567:SF74">
    <property type="entry name" value="HTH-TYPE TRANSCRIPTIONAL REGULATOR ARCR"/>
    <property type="match status" value="1"/>
</dbReference>
<evidence type="ECO:0000259" key="5">
    <source>
        <dbReference type="PROSITE" id="PS51063"/>
    </source>
</evidence>
<dbReference type="Pfam" id="PF13545">
    <property type="entry name" value="HTH_Crp_2"/>
    <property type="match status" value="1"/>
</dbReference>
<dbReference type="GO" id="GO:0005829">
    <property type="term" value="C:cytosol"/>
    <property type="evidence" value="ECO:0007669"/>
    <property type="project" value="TreeGrafter"/>
</dbReference>
<reference evidence="7" key="1">
    <citation type="submission" date="2016-11" db="EMBL/GenBank/DDBJ databases">
        <title>Dehalogenimonas formicexedens sp. nov., a chlorinated alkane respiring bacterium isolated from contaminated groundwater.</title>
        <authorList>
            <person name="Key T.A."/>
            <person name="Bowman K.S."/>
            <person name="Lee I."/>
            <person name="Chun J."/>
            <person name="Albuquerque L."/>
            <person name="da Costa M.S."/>
            <person name="Rainey F.A."/>
            <person name="Moe W.M."/>
        </authorList>
    </citation>
    <scope>NUCLEOTIDE SEQUENCE [LARGE SCALE GENOMIC DNA]</scope>
    <source>
        <strain evidence="7">NSZ-14</strain>
    </source>
</reference>
<dbReference type="PROSITE" id="PS50042">
    <property type="entry name" value="CNMP_BINDING_3"/>
    <property type="match status" value="1"/>
</dbReference>
<dbReference type="Gene3D" id="1.10.10.10">
    <property type="entry name" value="Winged helix-like DNA-binding domain superfamily/Winged helix DNA-binding domain"/>
    <property type="match status" value="1"/>
</dbReference>
<dbReference type="Gene3D" id="2.60.120.10">
    <property type="entry name" value="Jelly Rolls"/>
    <property type="match status" value="1"/>
</dbReference>
<proteinExistence type="predicted"/>
<sequence length="246" mass="28007">MTYLNCMADMWLFESLEEREKGEIRKLFRRSEYLKDEYLFIEGEPANSVFIVTKGRVKLIKTSEYGKEIVLGYLTANQLFGEEVLFDDSLRTFGAVAEEDSRLCSCYKSDFEGFLTQNSQLSLKVIKTLGDKIRRITEQLADVAIYDTRSSLCRTLARLATEHGQETLDGMKLNFRLTHDDLGALVGASRVMVTNVMKSLKLAGIVKVDFDHKLVVSKWFLSEPLSKETLPIKGHTASCDCFQRTQ</sequence>
<dbReference type="SMART" id="SM00100">
    <property type="entry name" value="cNMP"/>
    <property type="match status" value="1"/>
</dbReference>
<dbReference type="SMART" id="SM00419">
    <property type="entry name" value="HTH_CRP"/>
    <property type="match status" value="1"/>
</dbReference>
<accession>A0A1P8F8I2</accession>
<dbReference type="GO" id="GO:0003677">
    <property type="term" value="F:DNA binding"/>
    <property type="evidence" value="ECO:0007669"/>
    <property type="project" value="UniProtKB-KW"/>
</dbReference>
<dbReference type="GO" id="GO:0003700">
    <property type="term" value="F:DNA-binding transcription factor activity"/>
    <property type="evidence" value="ECO:0007669"/>
    <property type="project" value="TreeGrafter"/>
</dbReference>
<dbReference type="EMBL" id="CP018258">
    <property type="protein sequence ID" value="APV44789.1"/>
    <property type="molecule type" value="Genomic_DNA"/>
</dbReference>
<evidence type="ECO:0000313" key="6">
    <source>
        <dbReference type="EMBL" id="APV44789.1"/>
    </source>
</evidence>
<dbReference type="InterPro" id="IPR014710">
    <property type="entry name" value="RmlC-like_jellyroll"/>
</dbReference>
<dbReference type="AlphaFoldDB" id="A0A1P8F8I2"/>
<feature type="domain" description="HTH crp-type" evidence="5">
    <location>
        <begin position="146"/>
        <end position="213"/>
    </location>
</feature>
<evidence type="ECO:0000256" key="3">
    <source>
        <dbReference type="ARBA" id="ARBA00023163"/>
    </source>
</evidence>
<dbReference type="OrthoDB" id="9798104at2"/>
<keyword evidence="7" id="KW-1185">Reference proteome</keyword>
<dbReference type="PROSITE" id="PS51063">
    <property type="entry name" value="HTH_CRP_2"/>
    <property type="match status" value="1"/>
</dbReference>
<dbReference type="RefSeq" id="WP_076004417.1">
    <property type="nucleotide sequence ID" value="NZ_CP018258.1"/>
</dbReference>
<dbReference type="SUPFAM" id="SSF51206">
    <property type="entry name" value="cAMP-binding domain-like"/>
    <property type="match status" value="1"/>
</dbReference>
<gene>
    <name evidence="6" type="ORF">Dform_01467</name>
</gene>
<dbReference type="KEGG" id="dfo:Dform_01467"/>
<evidence type="ECO:0000256" key="2">
    <source>
        <dbReference type="ARBA" id="ARBA00023125"/>
    </source>
</evidence>
<keyword evidence="6" id="KW-0418">Kinase</keyword>
<dbReference type="Pfam" id="PF00027">
    <property type="entry name" value="cNMP_binding"/>
    <property type="match status" value="1"/>
</dbReference>
<keyword evidence="1" id="KW-0805">Transcription regulation</keyword>
<dbReference type="InterPro" id="IPR036388">
    <property type="entry name" value="WH-like_DNA-bd_sf"/>
</dbReference>
<keyword evidence="6" id="KW-0808">Transferase</keyword>